<comment type="subcellular location">
    <subcellularLocation>
        <location evidence="1">Cell envelope</location>
    </subcellularLocation>
</comment>
<dbReference type="GO" id="GO:0030313">
    <property type="term" value="C:cell envelope"/>
    <property type="evidence" value="ECO:0007669"/>
    <property type="project" value="UniProtKB-SubCell"/>
</dbReference>
<protein>
    <submittedName>
        <fullName evidence="5">Secretion protein HlyD</fullName>
    </submittedName>
</protein>
<name>A0A068NV09_FIMGI</name>
<evidence type="ECO:0000259" key="4">
    <source>
        <dbReference type="Pfam" id="PF25975"/>
    </source>
</evidence>
<gene>
    <name evidence="5" type="ORF">OP10G_3202</name>
</gene>
<keyword evidence="6" id="KW-1185">Reference proteome</keyword>
<dbReference type="RefSeq" id="WP_227624945.1">
    <property type="nucleotide sequence ID" value="NZ_CP007139.1"/>
</dbReference>
<dbReference type="AlphaFoldDB" id="A0A068NV09"/>
<dbReference type="PANTHER" id="PTHR32347">
    <property type="entry name" value="EFFLUX SYSTEM COMPONENT YKNX-RELATED"/>
    <property type="match status" value="1"/>
</dbReference>
<dbReference type="HOGENOM" id="CLU_018816_14_5_0"/>
<dbReference type="InterPro" id="IPR058649">
    <property type="entry name" value="CzcB_C"/>
</dbReference>
<dbReference type="InterPro" id="IPR050465">
    <property type="entry name" value="UPF0194_transport"/>
</dbReference>
<dbReference type="SUPFAM" id="SSF111369">
    <property type="entry name" value="HlyD-like secretion proteins"/>
    <property type="match status" value="1"/>
</dbReference>
<dbReference type="Proteomes" id="UP000027982">
    <property type="component" value="Chromosome"/>
</dbReference>
<dbReference type="PANTHER" id="PTHR32347:SF14">
    <property type="entry name" value="EFFLUX SYSTEM COMPONENT YKNX-RELATED"/>
    <property type="match status" value="1"/>
</dbReference>
<dbReference type="Gene3D" id="2.40.50.100">
    <property type="match status" value="1"/>
</dbReference>
<sequence length="390" mass="41110">MFIAITAGGLMAGCGSAGSSGISDKPEGRPQAVVPPGPAKAARRDIVAYETFDGKLYVPPASEAVVHPPYNAPLEQVYVTVGKKVGKGEVIMKLSIPEADASLSDATATEQQAESAYSNARNTLNDSLRAAQRQLDVARKAERDARANTAPGGDATALQQAEENRRAAEAAVQQAQAEYQQNIQTYKDQLGNARSGRRSAKASARQTEITSPIRGTVVALHAASGQVVGNDKNEVLAEIVNLKDLKVLADLKPEQFGRLKENSPVVIRFADFPDKPFDGWVVSLRTLPQTAGGGVKHQALVGFRNDDGLVKPGAVVQSLGIETGRATNVVAVPVGAVDKDSQDRPVVMVLEGKDWTPHVVEVGASDGTYVEIKSGVKEGDTVRVTAGTKS</sequence>
<feature type="region of interest" description="Disordered" evidence="3">
    <location>
        <begin position="16"/>
        <end position="40"/>
    </location>
</feature>
<evidence type="ECO:0000256" key="2">
    <source>
        <dbReference type="ARBA" id="ARBA00023054"/>
    </source>
</evidence>
<organism evidence="5 6">
    <name type="scientific">Fimbriimonas ginsengisoli Gsoil 348</name>
    <dbReference type="NCBI Taxonomy" id="661478"/>
    <lineage>
        <taxon>Bacteria</taxon>
        <taxon>Bacillati</taxon>
        <taxon>Armatimonadota</taxon>
        <taxon>Fimbriimonadia</taxon>
        <taxon>Fimbriimonadales</taxon>
        <taxon>Fimbriimonadaceae</taxon>
        <taxon>Fimbriimonas</taxon>
    </lineage>
</organism>
<dbReference type="Gene3D" id="2.40.30.170">
    <property type="match status" value="1"/>
</dbReference>
<dbReference type="STRING" id="661478.OP10G_3202"/>
<evidence type="ECO:0000256" key="3">
    <source>
        <dbReference type="SAM" id="MobiDB-lite"/>
    </source>
</evidence>
<dbReference type="eggNOG" id="COG0845">
    <property type="taxonomic scope" value="Bacteria"/>
</dbReference>
<reference evidence="5 6" key="1">
    <citation type="journal article" date="2014" name="PLoS ONE">
        <title>The first complete genome sequence of the class fimbriimonadia in the phylum armatimonadetes.</title>
        <authorList>
            <person name="Hu Z.Y."/>
            <person name="Wang Y.Z."/>
            <person name="Im W.T."/>
            <person name="Wang S.Y."/>
            <person name="Zhao G.P."/>
            <person name="Zheng H.J."/>
            <person name="Quan Z.X."/>
        </authorList>
    </citation>
    <scope>NUCLEOTIDE SEQUENCE [LARGE SCALE GENOMIC DNA]</scope>
    <source>
        <strain evidence="5">Gsoil 348</strain>
    </source>
</reference>
<dbReference type="Gene3D" id="2.40.420.20">
    <property type="match status" value="1"/>
</dbReference>
<keyword evidence="2" id="KW-0175">Coiled coil</keyword>
<dbReference type="EMBL" id="CP007139">
    <property type="protein sequence ID" value="AIE86570.1"/>
    <property type="molecule type" value="Genomic_DNA"/>
</dbReference>
<evidence type="ECO:0000256" key="1">
    <source>
        <dbReference type="ARBA" id="ARBA00004196"/>
    </source>
</evidence>
<dbReference type="KEGG" id="fgi:OP10G_3202"/>
<dbReference type="Gene3D" id="1.10.287.470">
    <property type="entry name" value="Helix hairpin bin"/>
    <property type="match status" value="1"/>
</dbReference>
<feature type="region of interest" description="Disordered" evidence="3">
    <location>
        <begin position="141"/>
        <end position="173"/>
    </location>
</feature>
<dbReference type="Pfam" id="PF25975">
    <property type="entry name" value="CzcB_C"/>
    <property type="match status" value="1"/>
</dbReference>
<evidence type="ECO:0000313" key="6">
    <source>
        <dbReference type="Proteomes" id="UP000027982"/>
    </source>
</evidence>
<evidence type="ECO:0000313" key="5">
    <source>
        <dbReference type="EMBL" id="AIE86570.1"/>
    </source>
</evidence>
<accession>A0A068NV09</accession>
<proteinExistence type="predicted"/>
<feature type="domain" description="CzcB-like C-terminal circularly permuted SH3-like" evidence="4">
    <location>
        <begin position="330"/>
        <end position="382"/>
    </location>
</feature>